<accession>A0AAV5GZX9</accession>
<evidence type="ECO:0000313" key="1">
    <source>
        <dbReference type="EMBL" id="GJN94774.1"/>
    </source>
</evidence>
<comment type="caution">
    <text evidence="1">The sequence shown here is derived from an EMBL/GenBank/DDBJ whole genome shotgun (WGS) entry which is preliminary data.</text>
</comment>
<protein>
    <submittedName>
        <fullName evidence="1">Uncharacterized protein</fullName>
    </submittedName>
</protein>
<dbReference type="Proteomes" id="UP001342314">
    <property type="component" value="Unassembled WGS sequence"/>
</dbReference>
<gene>
    <name evidence="1" type="ORF">Rhopal_007866-T1</name>
</gene>
<organism evidence="1 2">
    <name type="scientific">Rhodotorula paludigena</name>
    <dbReference type="NCBI Taxonomy" id="86838"/>
    <lineage>
        <taxon>Eukaryota</taxon>
        <taxon>Fungi</taxon>
        <taxon>Dikarya</taxon>
        <taxon>Basidiomycota</taxon>
        <taxon>Pucciniomycotina</taxon>
        <taxon>Microbotryomycetes</taxon>
        <taxon>Sporidiobolales</taxon>
        <taxon>Sporidiobolaceae</taxon>
        <taxon>Rhodotorula</taxon>
    </lineage>
</organism>
<dbReference type="AlphaFoldDB" id="A0AAV5GZX9"/>
<name>A0AAV5GZX9_9BASI</name>
<proteinExistence type="predicted"/>
<reference evidence="1 2" key="1">
    <citation type="submission" date="2021-12" db="EMBL/GenBank/DDBJ databases">
        <title>High titer production of polyol ester of fatty acids by Rhodotorula paludigena BS15 towards product separation-free biomass refinery.</title>
        <authorList>
            <person name="Mano J."/>
            <person name="Ono H."/>
            <person name="Tanaka T."/>
            <person name="Naito K."/>
            <person name="Sushida H."/>
            <person name="Ike M."/>
            <person name="Tokuyasu K."/>
            <person name="Kitaoka M."/>
        </authorList>
    </citation>
    <scope>NUCLEOTIDE SEQUENCE [LARGE SCALE GENOMIC DNA]</scope>
    <source>
        <strain evidence="1 2">BS15</strain>
    </source>
</reference>
<evidence type="ECO:0000313" key="2">
    <source>
        <dbReference type="Proteomes" id="UP001342314"/>
    </source>
</evidence>
<keyword evidence="2" id="KW-1185">Reference proteome</keyword>
<sequence length="116" mass="12989">MRNQFGLPAYPTELPDPERKRWNQAFEAAKHPDPQDGVTGQEILAAIRAQINEEKSAQAAGRQHRFNSALIDYINNVNTAAHSWLNGQPGAAAHALGKMQGEGHYRRRFIYEGVRP</sequence>
<dbReference type="EMBL" id="BQKY01000018">
    <property type="protein sequence ID" value="GJN94774.1"/>
    <property type="molecule type" value="Genomic_DNA"/>
</dbReference>